<keyword evidence="2" id="KW-1185">Reference proteome</keyword>
<evidence type="ECO:0000256" key="1">
    <source>
        <dbReference type="SAM" id="MobiDB-lite"/>
    </source>
</evidence>
<feature type="region of interest" description="Disordered" evidence="1">
    <location>
        <begin position="42"/>
        <end position="73"/>
    </location>
</feature>
<evidence type="ECO:0000313" key="3">
    <source>
        <dbReference type="WBParaSite" id="maker-unitig_30925-snap-gene-0.1-mRNA-1"/>
    </source>
</evidence>
<dbReference type="AlphaFoldDB" id="A0A1I8FDV8"/>
<sequence length="325" mass="36612">NLASIEKRFQHLEGECLAKLTQQGFDKKQEIFVMLKKNHHHGNDDKLAHASSTGSNRRQRYFNKTGTNSNSNSCGSGIVATVEQPTHVPASIRCPPMLSPFGCQAEVCGGNDNNFEALFSQREELFNWLDKQANNNSGESSSRKVASKETSRREVENWYYMHFRFRMQGYQSLIYAIRQSAREDSVFSEDHLDKWTFKMRFRIRKSSPLKTALVACASRLGLESDPDVIFCIDGFYGDALSGRVHNRNEVPNRVVVQLARAGPLVQLDLLRGFVVDDGDELGYEHDDEGIFGRVSATTRESKGSRSSSLVESLYFQTEGNGQFSS</sequence>
<reference evidence="3" key="1">
    <citation type="submission" date="2016-11" db="UniProtKB">
        <authorList>
            <consortium name="WormBaseParasite"/>
        </authorList>
    </citation>
    <scope>IDENTIFICATION</scope>
</reference>
<organism evidence="2 3">
    <name type="scientific">Macrostomum lignano</name>
    <dbReference type="NCBI Taxonomy" id="282301"/>
    <lineage>
        <taxon>Eukaryota</taxon>
        <taxon>Metazoa</taxon>
        <taxon>Spiralia</taxon>
        <taxon>Lophotrochozoa</taxon>
        <taxon>Platyhelminthes</taxon>
        <taxon>Rhabditophora</taxon>
        <taxon>Macrostomorpha</taxon>
        <taxon>Macrostomida</taxon>
        <taxon>Macrostomidae</taxon>
        <taxon>Macrostomum</taxon>
    </lineage>
</organism>
<evidence type="ECO:0000313" key="2">
    <source>
        <dbReference type="Proteomes" id="UP000095280"/>
    </source>
</evidence>
<protein>
    <submittedName>
        <fullName evidence="3">HELICc2 domain-containing protein</fullName>
    </submittedName>
</protein>
<accession>A0A1I8FDV8</accession>
<name>A0A1I8FDV8_9PLAT</name>
<feature type="compositionally biased region" description="Low complexity" evidence="1">
    <location>
        <begin position="63"/>
        <end position="73"/>
    </location>
</feature>
<dbReference type="Proteomes" id="UP000095280">
    <property type="component" value="Unplaced"/>
</dbReference>
<proteinExistence type="predicted"/>
<dbReference type="WBParaSite" id="maker-unitig_30925-snap-gene-0.1-mRNA-1">
    <property type="protein sequence ID" value="maker-unitig_30925-snap-gene-0.1-mRNA-1"/>
    <property type="gene ID" value="maker-unitig_30925-snap-gene-0.1"/>
</dbReference>